<gene>
    <name evidence="2" type="ORF">IB286_11355</name>
</gene>
<dbReference type="InterPro" id="IPR006674">
    <property type="entry name" value="HD_domain"/>
</dbReference>
<dbReference type="SUPFAM" id="SSF109604">
    <property type="entry name" value="HD-domain/PDEase-like"/>
    <property type="match status" value="1"/>
</dbReference>
<feature type="domain" description="HD" evidence="1">
    <location>
        <begin position="52"/>
        <end position="119"/>
    </location>
</feature>
<proteinExistence type="predicted"/>
<dbReference type="RefSeq" id="WP_190765617.1">
    <property type="nucleotide sequence ID" value="NZ_JACXLD010000006.1"/>
</dbReference>
<dbReference type="CDD" id="cd00077">
    <property type="entry name" value="HDc"/>
    <property type="match status" value="1"/>
</dbReference>
<evidence type="ECO:0000313" key="3">
    <source>
        <dbReference type="Proteomes" id="UP000610558"/>
    </source>
</evidence>
<evidence type="ECO:0000259" key="1">
    <source>
        <dbReference type="Pfam" id="PF01966"/>
    </source>
</evidence>
<dbReference type="PANTHER" id="PTHR40202:SF1">
    <property type="entry name" value="HD DOMAIN-CONTAINING PROTEIN"/>
    <property type="match status" value="1"/>
</dbReference>
<dbReference type="Gene3D" id="1.10.3210.10">
    <property type="entry name" value="Hypothetical protein af1432"/>
    <property type="match status" value="1"/>
</dbReference>
<organism evidence="2 3">
    <name type="scientific">Spongiibacter pelagi</name>
    <dbReference type="NCBI Taxonomy" id="2760804"/>
    <lineage>
        <taxon>Bacteria</taxon>
        <taxon>Pseudomonadati</taxon>
        <taxon>Pseudomonadota</taxon>
        <taxon>Gammaproteobacteria</taxon>
        <taxon>Cellvibrionales</taxon>
        <taxon>Spongiibacteraceae</taxon>
        <taxon>Spongiibacter</taxon>
    </lineage>
</organism>
<dbReference type="Pfam" id="PF01966">
    <property type="entry name" value="HD"/>
    <property type="match status" value="1"/>
</dbReference>
<protein>
    <submittedName>
        <fullName evidence="2">HD domain-containing protein</fullName>
    </submittedName>
</protein>
<reference evidence="2" key="1">
    <citation type="submission" date="2020-09" db="EMBL/GenBank/DDBJ databases">
        <authorList>
            <person name="Yoon J.-W."/>
        </authorList>
    </citation>
    <scope>NUCLEOTIDE SEQUENCE</scope>
    <source>
        <strain evidence="2">KMU-158</strain>
    </source>
</reference>
<dbReference type="AlphaFoldDB" id="A0A927C1L6"/>
<dbReference type="InterPro" id="IPR052567">
    <property type="entry name" value="OP_Dioxygenase"/>
</dbReference>
<dbReference type="InterPro" id="IPR003607">
    <property type="entry name" value="HD/PDEase_dom"/>
</dbReference>
<dbReference type="Proteomes" id="UP000610558">
    <property type="component" value="Unassembled WGS sequence"/>
</dbReference>
<keyword evidence="3" id="KW-1185">Reference proteome</keyword>
<dbReference type="EMBL" id="JACXLD010000006">
    <property type="protein sequence ID" value="MBD2859603.1"/>
    <property type="molecule type" value="Genomic_DNA"/>
</dbReference>
<sequence length="189" mass="21596">MKTEFKSMVESTPDDWKVIVGEQMQFMSGLPDRILQHMELLGSDFGGFPIDRLQHCLQTAELAAEGGEDEEYIVCALLHDIGDTLGSFNHADVAAVILEPFVSEANHWMIKHHAIFQGYNFFHHIGMDRNMRDQFADSEHFQRTARFVSLYDNPAFDTSKPKLSLSLFEPMVRRVMAAPKKSLYKSLIE</sequence>
<accession>A0A927C1L6</accession>
<comment type="caution">
    <text evidence="2">The sequence shown here is derived from an EMBL/GenBank/DDBJ whole genome shotgun (WGS) entry which is preliminary data.</text>
</comment>
<name>A0A927C1L6_9GAMM</name>
<evidence type="ECO:0000313" key="2">
    <source>
        <dbReference type="EMBL" id="MBD2859603.1"/>
    </source>
</evidence>
<dbReference type="PANTHER" id="PTHR40202">
    <property type="match status" value="1"/>
</dbReference>